<dbReference type="OMA" id="DYLTHAM"/>
<proteinExistence type="predicted"/>
<feature type="region of interest" description="Disordered" evidence="1">
    <location>
        <begin position="1"/>
        <end position="28"/>
    </location>
</feature>
<name>A0A388M4C2_CHABU</name>
<organism evidence="2 3">
    <name type="scientific">Chara braunii</name>
    <name type="common">Braun's stonewort</name>
    <dbReference type="NCBI Taxonomy" id="69332"/>
    <lineage>
        <taxon>Eukaryota</taxon>
        <taxon>Viridiplantae</taxon>
        <taxon>Streptophyta</taxon>
        <taxon>Charophyceae</taxon>
        <taxon>Charales</taxon>
        <taxon>Characeae</taxon>
        <taxon>Chara</taxon>
    </lineage>
</organism>
<accession>A0A388M4C2</accession>
<feature type="compositionally biased region" description="Low complexity" evidence="1">
    <location>
        <begin position="188"/>
        <end position="198"/>
    </location>
</feature>
<dbReference type="InterPro" id="IPR011993">
    <property type="entry name" value="PH-like_dom_sf"/>
</dbReference>
<feature type="compositionally biased region" description="Polar residues" evidence="1">
    <location>
        <begin position="275"/>
        <end position="292"/>
    </location>
</feature>
<dbReference type="EMBL" id="BFEA01000729">
    <property type="protein sequence ID" value="GBG89309.1"/>
    <property type="molecule type" value="Genomic_DNA"/>
</dbReference>
<evidence type="ECO:0000313" key="3">
    <source>
        <dbReference type="Proteomes" id="UP000265515"/>
    </source>
</evidence>
<dbReference type="Gramene" id="GBG89309">
    <property type="protein sequence ID" value="GBG89309"/>
    <property type="gene ID" value="CBR_g49019"/>
</dbReference>
<protein>
    <recommendedName>
        <fullName evidence="4">RanBD1 domain-containing protein</fullName>
    </recommendedName>
</protein>
<feature type="region of interest" description="Disordered" evidence="1">
    <location>
        <begin position="226"/>
        <end position="294"/>
    </location>
</feature>
<evidence type="ECO:0000256" key="1">
    <source>
        <dbReference type="SAM" id="MobiDB-lite"/>
    </source>
</evidence>
<sequence length="586" mass="60052">MSGKRKANEELCGSSRPSPNMPRWDTGERSLMEIPDSKRSSLCLRHVRALNRDFTSWVQTQSQNHPDELWIEGLQDYIKYAAKLMDDFKDVVEWLRSKPNPGSRSVNGEAEPNGIVLSSAERGVSAVTAVGEISQNQRVAGGMAAMGTVSSSALSIDVIGGSAMGGPPVPNAAAHSSCSPAGLGGTLAPGTGTSTAATVSENLGPGPLTDTKAVLGHGFGGSLATAPSDLLRREPGAGVGAGAESGPWEQAGPLAGYQKGPTVDYGGQSAAGRPSDSTKTSVSGAPTSQTAVNHPIFGKGWSSGPGSSEFGRASGSGAGLVANAATGSSFSSTFGLSTSWPLSSMPANSIGDTATIFGMPPSSHSDGNVLTSVISGAASPVAPVSPNSASVSPFRSAFKTGPFIATAGPSKEEAPKEQGDDDNDDGTEEQEDEGPSVLAVKEEGVTIVDSRKAVLLRMDGVSKSWRNLGSGTLSIRRQSDATPATKSANPTMHFRNDVGKLLLNARIYARIKTATRKEGVVVTLFNAADIGSVTKASGSQGDSSRGDSKLQEGNGQLKATLFLLKVVPQEAVKELADLICANAPAD</sequence>
<keyword evidence="3" id="KW-1185">Reference proteome</keyword>
<evidence type="ECO:0008006" key="4">
    <source>
        <dbReference type="Google" id="ProtNLM"/>
    </source>
</evidence>
<reference evidence="2 3" key="1">
    <citation type="journal article" date="2018" name="Cell">
        <title>The Chara Genome: Secondary Complexity and Implications for Plant Terrestrialization.</title>
        <authorList>
            <person name="Nishiyama T."/>
            <person name="Sakayama H."/>
            <person name="Vries J.D."/>
            <person name="Buschmann H."/>
            <person name="Saint-Marcoux D."/>
            <person name="Ullrich K.K."/>
            <person name="Haas F.B."/>
            <person name="Vanderstraeten L."/>
            <person name="Becker D."/>
            <person name="Lang D."/>
            <person name="Vosolsobe S."/>
            <person name="Rombauts S."/>
            <person name="Wilhelmsson P.K.I."/>
            <person name="Janitza P."/>
            <person name="Kern R."/>
            <person name="Heyl A."/>
            <person name="Rumpler F."/>
            <person name="Villalobos L.I.A.C."/>
            <person name="Clay J.M."/>
            <person name="Skokan R."/>
            <person name="Toyoda A."/>
            <person name="Suzuki Y."/>
            <person name="Kagoshima H."/>
            <person name="Schijlen E."/>
            <person name="Tajeshwar N."/>
            <person name="Catarino B."/>
            <person name="Hetherington A.J."/>
            <person name="Saltykova A."/>
            <person name="Bonnot C."/>
            <person name="Breuninger H."/>
            <person name="Symeonidi A."/>
            <person name="Radhakrishnan G.V."/>
            <person name="Van Nieuwerburgh F."/>
            <person name="Deforce D."/>
            <person name="Chang C."/>
            <person name="Karol K.G."/>
            <person name="Hedrich R."/>
            <person name="Ulvskov P."/>
            <person name="Glockner G."/>
            <person name="Delwiche C.F."/>
            <person name="Petrasek J."/>
            <person name="Van de Peer Y."/>
            <person name="Friml J."/>
            <person name="Beilby M."/>
            <person name="Dolan L."/>
            <person name="Kohara Y."/>
            <person name="Sugano S."/>
            <person name="Fujiyama A."/>
            <person name="Delaux P.-M."/>
            <person name="Quint M."/>
            <person name="TheiBen G."/>
            <person name="Hagemann M."/>
            <person name="Harholt J."/>
            <person name="Dunand C."/>
            <person name="Zachgo S."/>
            <person name="Langdale J."/>
            <person name="Maumus F."/>
            <person name="Straeten D.V.D."/>
            <person name="Gould S.B."/>
            <person name="Rensing S.A."/>
        </authorList>
    </citation>
    <scope>NUCLEOTIDE SEQUENCE [LARGE SCALE GENOMIC DNA]</scope>
    <source>
        <strain evidence="2 3">S276</strain>
    </source>
</reference>
<comment type="caution">
    <text evidence="2">The sequence shown here is derived from an EMBL/GenBank/DDBJ whole genome shotgun (WGS) entry which is preliminary data.</text>
</comment>
<dbReference type="Proteomes" id="UP000265515">
    <property type="component" value="Unassembled WGS sequence"/>
</dbReference>
<feature type="compositionally biased region" description="Acidic residues" evidence="1">
    <location>
        <begin position="419"/>
        <end position="434"/>
    </location>
</feature>
<dbReference type="AlphaFoldDB" id="A0A388M4C2"/>
<feature type="region of interest" description="Disordered" evidence="1">
    <location>
        <begin position="402"/>
        <end position="438"/>
    </location>
</feature>
<dbReference type="Gene3D" id="2.30.29.30">
    <property type="entry name" value="Pleckstrin-homology domain (PH domain)/Phosphotyrosine-binding domain (PTB)"/>
    <property type="match status" value="1"/>
</dbReference>
<dbReference type="STRING" id="69332.A0A388M4C2"/>
<gene>
    <name evidence="2" type="ORF">CBR_g49019</name>
</gene>
<evidence type="ECO:0000313" key="2">
    <source>
        <dbReference type="EMBL" id="GBG89309.1"/>
    </source>
</evidence>
<dbReference type="OrthoDB" id="185618at2759"/>
<feature type="region of interest" description="Disordered" evidence="1">
    <location>
        <begin position="184"/>
        <end position="205"/>
    </location>
</feature>